<dbReference type="PANTHER" id="PTHR15040:SF1">
    <property type="entry name" value="DERMATOPONTIN-LIKE ISOFORM X1"/>
    <property type="match status" value="1"/>
</dbReference>
<dbReference type="GO" id="GO:0031012">
    <property type="term" value="C:extracellular matrix"/>
    <property type="evidence" value="ECO:0007669"/>
    <property type="project" value="TreeGrafter"/>
</dbReference>
<evidence type="ECO:0000256" key="2">
    <source>
        <dbReference type="ARBA" id="ARBA00008712"/>
    </source>
</evidence>
<evidence type="ECO:0000313" key="6">
    <source>
        <dbReference type="Proteomes" id="UP000275408"/>
    </source>
</evidence>
<comment type="caution">
    <text evidence="5">The sequence shown here is derived from an EMBL/GenBank/DDBJ whole genome shotgun (WGS) entry which is preliminary data.</text>
</comment>
<keyword evidence="4" id="KW-1015">Disulfide bond</keyword>
<evidence type="ECO:0000313" key="5">
    <source>
        <dbReference type="EMBL" id="RMX39875.1"/>
    </source>
</evidence>
<keyword evidence="3" id="KW-0964">Secreted</keyword>
<evidence type="ECO:0000256" key="3">
    <source>
        <dbReference type="ARBA" id="ARBA00022525"/>
    </source>
</evidence>
<sequence length="138" mass="16524">KSISVITASYNPASGDRLWAFECRDNRACKITEWPSYVTSFQVSFEYECPYNGFITGISSIYNNIYKDRRFKFQCSHNPNYTKKKCKWSGYLNDPYGILVFRSKRRFYLSGIKSDFHFNYRRWKVKCCTLKYKKSKKN</sequence>
<reference evidence="5 6" key="1">
    <citation type="journal article" date="2018" name="Sci. Rep.">
        <title>Comparative analysis of the Pocillopora damicornis genome highlights role of immune system in coral evolution.</title>
        <authorList>
            <person name="Cunning R."/>
            <person name="Bay R.A."/>
            <person name="Gillette P."/>
            <person name="Baker A.C."/>
            <person name="Traylor-Knowles N."/>
        </authorList>
    </citation>
    <scope>NUCLEOTIDE SEQUENCE [LARGE SCALE GENOMIC DNA]</scope>
    <source>
        <strain evidence="5">RSMAS</strain>
        <tissue evidence="5">Whole animal</tissue>
    </source>
</reference>
<dbReference type="Proteomes" id="UP000275408">
    <property type="component" value="Unassembled WGS sequence"/>
</dbReference>
<dbReference type="STRING" id="46731.A0A3M6TEP0"/>
<organism evidence="5 6">
    <name type="scientific">Pocillopora damicornis</name>
    <name type="common">Cauliflower coral</name>
    <name type="synonym">Millepora damicornis</name>
    <dbReference type="NCBI Taxonomy" id="46731"/>
    <lineage>
        <taxon>Eukaryota</taxon>
        <taxon>Metazoa</taxon>
        <taxon>Cnidaria</taxon>
        <taxon>Anthozoa</taxon>
        <taxon>Hexacorallia</taxon>
        <taxon>Scleractinia</taxon>
        <taxon>Astrocoeniina</taxon>
        <taxon>Pocilloporidae</taxon>
        <taxon>Pocillopora</taxon>
    </lineage>
</organism>
<evidence type="ECO:0000256" key="1">
    <source>
        <dbReference type="ARBA" id="ARBA00004613"/>
    </source>
</evidence>
<keyword evidence="6" id="KW-1185">Reference proteome</keyword>
<comment type="similarity">
    <text evidence="2">Belongs to the dermatopontin family.</text>
</comment>
<dbReference type="GO" id="GO:0030199">
    <property type="term" value="P:collagen fibril organization"/>
    <property type="evidence" value="ECO:0007669"/>
    <property type="project" value="TreeGrafter"/>
</dbReference>
<dbReference type="AlphaFoldDB" id="A0A3M6TEP0"/>
<comment type="subcellular location">
    <subcellularLocation>
        <location evidence="1">Secreted</location>
    </subcellularLocation>
</comment>
<proteinExistence type="inferred from homology"/>
<dbReference type="OrthoDB" id="5980959at2759"/>
<feature type="non-terminal residue" evidence="5">
    <location>
        <position position="1"/>
    </location>
</feature>
<name>A0A3M6TEP0_POCDA</name>
<dbReference type="InterPro" id="IPR026645">
    <property type="entry name" value="Dermatopontin"/>
</dbReference>
<accession>A0A3M6TEP0</accession>
<feature type="non-terminal residue" evidence="5">
    <location>
        <position position="138"/>
    </location>
</feature>
<dbReference type="GO" id="GO:0005615">
    <property type="term" value="C:extracellular space"/>
    <property type="evidence" value="ECO:0007669"/>
    <property type="project" value="TreeGrafter"/>
</dbReference>
<gene>
    <name evidence="5" type="ORF">pdam_00018508</name>
</gene>
<dbReference type="EMBL" id="RCHS01003767">
    <property type="protein sequence ID" value="RMX39875.1"/>
    <property type="molecule type" value="Genomic_DNA"/>
</dbReference>
<dbReference type="Pfam" id="PF14704">
    <property type="entry name" value="DERM"/>
    <property type="match status" value="1"/>
</dbReference>
<dbReference type="PANTHER" id="PTHR15040">
    <property type="entry name" value="DERMATOPONTIN-RELATED"/>
    <property type="match status" value="1"/>
</dbReference>
<protein>
    <submittedName>
        <fullName evidence="5">Uncharacterized protein</fullName>
    </submittedName>
</protein>
<evidence type="ECO:0000256" key="4">
    <source>
        <dbReference type="ARBA" id="ARBA00023157"/>
    </source>
</evidence>